<organism evidence="4 5">
    <name type="scientific">Thermodesulfobacterium geofontis</name>
    <dbReference type="NCBI Taxonomy" id="1295609"/>
    <lineage>
        <taxon>Bacteria</taxon>
        <taxon>Pseudomonadati</taxon>
        <taxon>Thermodesulfobacteriota</taxon>
        <taxon>Thermodesulfobacteria</taxon>
        <taxon>Thermodesulfobacteriales</taxon>
        <taxon>Thermodesulfobacteriaceae</taxon>
        <taxon>Thermodesulfobacterium</taxon>
    </lineage>
</organism>
<evidence type="ECO:0000256" key="3">
    <source>
        <dbReference type="ARBA" id="ARBA00022729"/>
    </source>
</evidence>
<accession>A0A2N7QEJ1</accession>
<gene>
    <name evidence="4" type="ORF">C0169_04045</name>
</gene>
<reference evidence="4 5" key="1">
    <citation type="submission" date="2018-01" db="EMBL/GenBank/DDBJ databases">
        <title>Metagenomic assembled genomes from two thermal pools in the Uzon Caldera, Kamchatka, Russia.</title>
        <authorList>
            <person name="Wilkins L."/>
            <person name="Ettinger C."/>
        </authorList>
    </citation>
    <scope>NUCLEOTIDE SEQUENCE [LARGE SCALE GENOMIC DNA]</scope>
    <source>
        <strain evidence="4">ARK-04</strain>
    </source>
</reference>
<keyword evidence="3" id="KW-0732">Signal</keyword>
<name>A0A2N7QEJ1_9BACT</name>
<comment type="function">
    <text evidence="1">May be involved in the biogenesis of curli organelles.</text>
</comment>
<evidence type="ECO:0000256" key="2">
    <source>
        <dbReference type="ARBA" id="ARBA00014031"/>
    </source>
</evidence>
<protein>
    <recommendedName>
        <fullName evidence="2">Curli production assembly/transport component CsgF</fullName>
    </recommendedName>
</protein>
<dbReference type="Proteomes" id="UP000235619">
    <property type="component" value="Unassembled WGS sequence"/>
</dbReference>
<evidence type="ECO:0000313" key="4">
    <source>
        <dbReference type="EMBL" id="PMP97067.1"/>
    </source>
</evidence>
<sequence length="74" mass="8820">MQNNFKEKREPLFKSKSLIERFTDSFTNLLLYRMSDYILDQLFGENGLPTEPQTYQIGNFRIEYDPTEKTMSLS</sequence>
<dbReference type="InterPro" id="IPR018893">
    <property type="entry name" value="T8SS_CsgF"/>
</dbReference>
<dbReference type="EMBL" id="PNJD01000242">
    <property type="protein sequence ID" value="PMP97067.1"/>
    <property type="molecule type" value="Genomic_DNA"/>
</dbReference>
<dbReference type="AlphaFoldDB" id="A0A2N7QEJ1"/>
<dbReference type="Pfam" id="PF10614">
    <property type="entry name" value="CsgF"/>
    <property type="match status" value="1"/>
</dbReference>
<proteinExistence type="predicted"/>
<comment type="caution">
    <text evidence="4">The sequence shown here is derived from an EMBL/GenBank/DDBJ whole genome shotgun (WGS) entry which is preliminary data.</text>
</comment>
<evidence type="ECO:0000313" key="5">
    <source>
        <dbReference type="Proteomes" id="UP000235619"/>
    </source>
</evidence>
<evidence type="ECO:0000256" key="1">
    <source>
        <dbReference type="ARBA" id="ARBA00003989"/>
    </source>
</evidence>